<reference evidence="1 2" key="1">
    <citation type="journal article" date="2019" name="Nat. Ecol. Evol.">
        <title>Megaphylogeny resolves global patterns of mushroom evolution.</title>
        <authorList>
            <person name="Varga T."/>
            <person name="Krizsan K."/>
            <person name="Foldi C."/>
            <person name="Dima B."/>
            <person name="Sanchez-Garcia M."/>
            <person name="Sanchez-Ramirez S."/>
            <person name="Szollosi G.J."/>
            <person name="Szarkandi J.G."/>
            <person name="Papp V."/>
            <person name="Albert L."/>
            <person name="Andreopoulos W."/>
            <person name="Angelini C."/>
            <person name="Antonin V."/>
            <person name="Barry K.W."/>
            <person name="Bougher N.L."/>
            <person name="Buchanan P."/>
            <person name="Buyck B."/>
            <person name="Bense V."/>
            <person name="Catcheside P."/>
            <person name="Chovatia M."/>
            <person name="Cooper J."/>
            <person name="Damon W."/>
            <person name="Desjardin D."/>
            <person name="Finy P."/>
            <person name="Geml J."/>
            <person name="Haridas S."/>
            <person name="Hughes K."/>
            <person name="Justo A."/>
            <person name="Karasinski D."/>
            <person name="Kautmanova I."/>
            <person name="Kiss B."/>
            <person name="Kocsube S."/>
            <person name="Kotiranta H."/>
            <person name="LaButti K.M."/>
            <person name="Lechner B.E."/>
            <person name="Liimatainen K."/>
            <person name="Lipzen A."/>
            <person name="Lukacs Z."/>
            <person name="Mihaltcheva S."/>
            <person name="Morgado L.N."/>
            <person name="Niskanen T."/>
            <person name="Noordeloos M.E."/>
            <person name="Ohm R.A."/>
            <person name="Ortiz-Santana B."/>
            <person name="Ovrebo C."/>
            <person name="Racz N."/>
            <person name="Riley R."/>
            <person name="Savchenko A."/>
            <person name="Shiryaev A."/>
            <person name="Soop K."/>
            <person name="Spirin V."/>
            <person name="Szebenyi C."/>
            <person name="Tomsovsky M."/>
            <person name="Tulloss R.E."/>
            <person name="Uehling J."/>
            <person name="Grigoriev I.V."/>
            <person name="Vagvolgyi C."/>
            <person name="Papp T."/>
            <person name="Martin F.M."/>
            <person name="Miettinen O."/>
            <person name="Hibbett D.S."/>
            <person name="Nagy L.G."/>
        </authorList>
    </citation>
    <scope>NUCLEOTIDE SEQUENCE [LARGE SCALE GENOMIC DNA]</scope>
    <source>
        <strain evidence="1 2">NL-1719</strain>
    </source>
</reference>
<dbReference type="Proteomes" id="UP000308600">
    <property type="component" value="Unassembled WGS sequence"/>
</dbReference>
<keyword evidence="2" id="KW-1185">Reference proteome</keyword>
<dbReference type="EMBL" id="ML208473">
    <property type="protein sequence ID" value="TFK64466.1"/>
    <property type="molecule type" value="Genomic_DNA"/>
</dbReference>
<protein>
    <submittedName>
        <fullName evidence="1">Uncharacterized protein</fullName>
    </submittedName>
</protein>
<proteinExistence type="predicted"/>
<sequence length="308" mass="34899">MTQHGAQHRERYPDHLSRIPGLVETSGRRKTPKTHALSVLVAAAALYLYDWFLTIDLEVAFIWPSKLSAIKVLYLLQRYMPLFDTVALVLSHPFIPILSVDTCAHAFQTACWLFLFGILTSEVILTRRCIAVWGNTKRNLYIFLSLLAVLCWIPCIVFLELYLQSLTFVSLPYPGLYCFTAEGSNILYLCWILVAVYDAGTMSVMMISGLRNYSPECRESTLFRVVYRDGALYYLYMFILSTLNVIIALTLPSGYATLLTSLERVVHSVLTSRVVLHIRELTHNRELHRGRVSVPPGSSDPQVGLEDA</sequence>
<evidence type="ECO:0000313" key="2">
    <source>
        <dbReference type="Proteomes" id="UP000308600"/>
    </source>
</evidence>
<evidence type="ECO:0000313" key="1">
    <source>
        <dbReference type="EMBL" id="TFK64466.1"/>
    </source>
</evidence>
<accession>A0ACD3AFZ4</accession>
<name>A0ACD3AFZ4_9AGAR</name>
<gene>
    <name evidence="1" type="ORF">BDN72DRAFT_881486</name>
</gene>
<organism evidence="1 2">
    <name type="scientific">Pluteus cervinus</name>
    <dbReference type="NCBI Taxonomy" id="181527"/>
    <lineage>
        <taxon>Eukaryota</taxon>
        <taxon>Fungi</taxon>
        <taxon>Dikarya</taxon>
        <taxon>Basidiomycota</taxon>
        <taxon>Agaricomycotina</taxon>
        <taxon>Agaricomycetes</taxon>
        <taxon>Agaricomycetidae</taxon>
        <taxon>Agaricales</taxon>
        <taxon>Pluteineae</taxon>
        <taxon>Pluteaceae</taxon>
        <taxon>Pluteus</taxon>
    </lineage>
</organism>